<evidence type="ECO:0008006" key="4">
    <source>
        <dbReference type="Google" id="ProtNLM"/>
    </source>
</evidence>
<accession>A0A1U7I524</accession>
<dbReference type="Gene3D" id="3.40.50.1110">
    <property type="entry name" value="SGNH hydrolase"/>
    <property type="match status" value="1"/>
</dbReference>
<protein>
    <recommendedName>
        <fullName evidence="4">GDSL family lipase</fullName>
    </recommendedName>
</protein>
<name>A0A1U7I524_9CYAN</name>
<proteinExistence type="inferred from homology"/>
<dbReference type="InterPro" id="IPR001087">
    <property type="entry name" value="GDSL"/>
</dbReference>
<dbReference type="CDD" id="cd01846">
    <property type="entry name" value="fatty_acyltransferase_like"/>
    <property type="match status" value="1"/>
</dbReference>
<sequence>MLTNSDLFNETFYLNTNPDVAAAISNGFFRNGLEHFLQFGQFEKRNPSAFFDTAYYLQQNIDVANAVNTKITTAFAHFINAGQNEGRNPFTLFNNSFYLTNNADVNAAVGRDEITGVEHYVKYGVKEGRNPSRFFEQSFYLQRNLDVAQAVQRDIITGIEHYIEYGQFEGRIPRQLFSQMFVFGDSLSDDGNVFDLTQGAVPPSPPYFNGRFSNGPVWVEYLAPTLALNANSANNFALGGSTTGTQNVGNIPGLPNFPALQQQIDGFTAINQNADPNALYVIYAGANDYLGAGTTDFTNVVNNLTTAVTKLAAVGAKNFMVPNLPNLGLLPGPASRGQLIQQGLTLITTAHNTNLAASLAALEQNPNINIIPVDVFNLFSSAIANPAAFGFTNVTNNIVPGAGVDPSVGGFTIPPGINPNQYLFWDLVHPTTRAHSFVANTALKSTTAVGEIIEIL</sequence>
<dbReference type="AlphaFoldDB" id="A0A1U7I524"/>
<dbReference type="Proteomes" id="UP000185860">
    <property type="component" value="Unassembled WGS sequence"/>
</dbReference>
<reference evidence="2 3" key="1">
    <citation type="submission" date="2016-11" db="EMBL/GenBank/DDBJ databases">
        <title>Draft Genome Sequences of Nine Cyanobacterial Strains from Diverse Habitats.</title>
        <authorList>
            <person name="Zhu T."/>
            <person name="Hou S."/>
            <person name="Lu X."/>
            <person name="Hess W.R."/>
        </authorList>
    </citation>
    <scope>NUCLEOTIDE SEQUENCE [LARGE SCALE GENOMIC DNA]</scope>
    <source>
        <strain evidence="2 3">IAM M-71</strain>
    </source>
</reference>
<dbReference type="GO" id="GO:0016788">
    <property type="term" value="F:hydrolase activity, acting on ester bonds"/>
    <property type="evidence" value="ECO:0007669"/>
    <property type="project" value="InterPro"/>
</dbReference>
<dbReference type="OrthoDB" id="5292073at2"/>
<dbReference type="RefSeq" id="WP_073597003.1">
    <property type="nucleotide sequence ID" value="NZ_MRCE01000052.1"/>
</dbReference>
<evidence type="ECO:0000313" key="2">
    <source>
        <dbReference type="EMBL" id="OKH31291.1"/>
    </source>
</evidence>
<dbReference type="SUPFAM" id="SSF52266">
    <property type="entry name" value="SGNH hydrolase"/>
    <property type="match status" value="1"/>
</dbReference>
<dbReference type="InterPro" id="IPR036514">
    <property type="entry name" value="SGNH_hydro_sf"/>
</dbReference>
<dbReference type="PANTHER" id="PTHR22835">
    <property type="entry name" value="ZINC FINGER FYVE DOMAIN CONTAINING PROTEIN"/>
    <property type="match status" value="1"/>
</dbReference>
<gene>
    <name evidence="2" type="ORF">NIES2119_29220</name>
</gene>
<dbReference type="EMBL" id="MRCE01000052">
    <property type="protein sequence ID" value="OKH31291.1"/>
    <property type="molecule type" value="Genomic_DNA"/>
</dbReference>
<evidence type="ECO:0000256" key="1">
    <source>
        <dbReference type="ARBA" id="ARBA00008668"/>
    </source>
</evidence>
<comment type="similarity">
    <text evidence="1">Belongs to the 'GDSL' lipolytic enzyme family.</text>
</comment>
<dbReference type="PANTHER" id="PTHR22835:SF659">
    <property type="entry name" value="GDSL LIPASE_ACYLHYDROLASE, PUTATIVE (AFU_ORTHOLOGUE AFUA_2G00510)-RELATED"/>
    <property type="match status" value="1"/>
</dbReference>
<comment type="caution">
    <text evidence="2">The sequence shown here is derived from an EMBL/GenBank/DDBJ whole genome shotgun (WGS) entry which is preliminary data.</text>
</comment>
<evidence type="ECO:0000313" key="3">
    <source>
        <dbReference type="Proteomes" id="UP000185860"/>
    </source>
</evidence>
<dbReference type="Pfam" id="PF00657">
    <property type="entry name" value="Lipase_GDSL"/>
    <property type="match status" value="1"/>
</dbReference>
<organism evidence="2 3">
    <name type="scientific">[Phormidium ambiguum] IAM M-71</name>
    <dbReference type="NCBI Taxonomy" id="454136"/>
    <lineage>
        <taxon>Bacteria</taxon>
        <taxon>Bacillati</taxon>
        <taxon>Cyanobacteriota</taxon>
        <taxon>Cyanophyceae</taxon>
        <taxon>Oscillatoriophycideae</taxon>
        <taxon>Aerosakkonematales</taxon>
        <taxon>Aerosakkonemataceae</taxon>
        <taxon>Floridanema</taxon>
    </lineage>
</organism>